<dbReference type="Proteomes" id="UP001059617">
    <property type="component" value="Chromosome"/>
</dbReference>
<sequence length="66" mass="7177">MLSSIVVVGDKGLSMAARFRAPEEGESVLRRAFSRAYGAESLSYFGDDSSMPDTLFTLSEHPGYRG</sequence>
<organism evidence="1 2">
    <name type="scientific">Dactylosporangium fulvum</name>
    <dbReference type="NCBI Taxonomy" id="53359"/>
    <lineage>
        <taxon>Bacteria</taxon>
        <taxon>Bacillati</taxon>
        <taxon>Actinomycetota</taxon>
        <taxon>Actinomycetes</taxon>
        <taxon>Micromonosporales</taxon>
        <taxon>Micromonosporaceae</taxon>
        <taxon>Dactylosporangium</taxon>
    </lineage>
</organism>
<protein>
    <submittedName>
        <fullName evidence="1">Uncharacterized protein</fullName>
    </submittedName>
</protein>
<proteinExistence type="predicted"/>
<gene>
    <name evidence="1" type="ORF">Dfulv_23345</name>
</gene>
<reference evidence="1" key="1">
    <citation type="submission" date="2021-04" db="EMBL/GenBank/DDBJ databases">
        <authorList>
            <person name="Hartkoorn R.C."/>
            <person name="Beaudoing E."/>
            <person name="Hot D."/>
        </authorList>
    </citation>
    <scope>NUCLEOTIDE SEQUENCE</scope>
    <source>
        <strain evidence="1">NRRL B-16292</strain>
    </source>
</reference>
<dbReference type="EMBL" id="CP073720">
    <property type="protein sequence ID" value="UWP87015.1"/>
    <property type="molecule type" value="Genomic_DNA"/>
</dbReference>
<name>A0ABY5WCD7_9ACTN</name>
<reference evidence="1" key="2">
    <citation type="submission" date="2022-09" db="EMBL/GenBank/DDBJ databases">
        <title>Biosynthetic gene clusters of Dactylosporangioum fulvum.</title>
        <authorList>
            <person name="Caradec T."/>
        </authorList>
    </citation>
    <scope>NUCLEOTIDE SEQUENCE</scope>
    <source>
        <strain evidence="1">NRRL B-16292</strain>
    </source>
</reference>
<keyword evidence="2" id="KW-1185">Reference proteome</keyword>
<dbReference type="RefSeq" id="WP_259866773.1">
    <property type="nucleotide sequence ID" value="NZ_BAAAST010000144.1"/>
</dbReference>
<evidence type="ECO:0000313" key="1">
    <source>
        <dbReference type="EMBL" id="UWP87015.1"/>
    </source>
</evidence>
<evidence type="ECO:0000313" key="2">
    <source>
        <dbReference type="Proteomes" id="UP001059617"/>
    </source>
</evidence>
<accession>A0ABY5WCD7</accession>